<evidence type="ECO:0000259" key="3">
    <source>
        <dbReference type="PROSITE" id="PS50902"/>
    </source>
</evidence>
<evidence type="ECO:0000313" key="4">
    <source>
        <dbReference type="EMBL" id="TIA93161.1"/>
    </source>
</evidence>
<dbReference type="Proteomes" id="UP000310189">
    <property type="component" value="Unassembled WGS sequence"/>
</dbReference>
<dbReference type="EMBL" id="SPNW01000003">
    <property type="protein sequence ID" value="TIA93161.1"/>
    <property type="molecule type" value="Genomic_DNA"/>
</dbReference>
<dbReference type="NCBIfam" id="NF002999">
    <property type="entry name" value="PRK03767.1"/>
    <property type="match status" value="1"/>
</dbReference>
<dbReference type="InterPro" id="IPR010089">
    <property type="entry name" value="Flavoprotein_WrbA-like"/>
</dbReference>
<dbReference type="InterPro" id="IPR005025">
    <property type="entry name" value="FMN_Rdtase-like_dom"/>
</dbReference>
<dbReference type="GO" id="GO:0003955">
    <property type="term" value="F:NAD(P)H dehydrogenase (quinone) activity"/>
    <property type="evidence" value="ECO:0007669"/>
    <property type="project" value="InterPro"/>
</dbReference>
<feature type="compositionally biased region" description="Basic and acidic residues" evidence="2">
    <location>
        <begin position="226"/>
        <end position="240"/>
    </location>
</feature>
<sequence length="301" mass="32143">MVKVAQIEYSTYSHIYTLGDSINKGLKEAGVQVDRFRVPETLPDEVLTKMGAPKDLRSDIPLLDDVNKLAEYDGLIFGFPTRYGNRPAQVSTLFDSTGGLWAKGALSKKTCSFYISTATVHGGQEITHTNNISFAAHHGMIYVPTGYIAPDLFKLDVNGGSAWGASTIAGGDGSRQPSEQEHEIARIHGKHFGSVTNQFAVGAEKLAARQAGEPAAAAGTEGAVKSAEKREDAANKEAAKQDGANADVKEAAAEKKDEPAPEKQEQPAEDNKDAADATANANGKEKKGTFKKLKNRISKIL</sequence>
<dbReference type="FunFam" id="3.40.50.360:FF:000001">
    <property type="entry name" value="NAD(P)H dehydrogenase (Quinone) FQR1-like"/>
    <property type="match status" value="1"/>
</dbReference>
<accession>A0A4T0FWW4</accession>
<feature type="compositionally biased region" description="Low complexity" evidence="2">
    <location>
        <begin position="212"/>
        <end position="225"/>
    </location>
</feature>
<comment type="similarity">
    <text evidence="1">Belongs to the WrbA family.</text>
</comment>
<feature type="region of interest" description="Disordered" evidence="2">
    <location>
        <begin position="212"/>
        <end position="301"/>
    </location>
</feature>
<evidence type="ECO:0000256" key="1">
    <source>
        <dbReference type="ARBA" id="ARBA00006961"/>
    </source>
</evidence>
<dbReference type="GO" id="GO:0016020">
    <property type="term" value="C:membrane"/>
    <property type="evidence" value="ECO:0007669"/>
    <property type="project" value="TreeGrafter"/>
</dbReference>
<dbReference type="InterPro" id="IPR008254">
    <property type="entry name" value="Flavodoxin/NO_synth"/>
</dbReference>
<dbReference type="OrthoDB" id="504689at2759"/>
<dbReference type="NCBIfam" id="TIGR01755">
    <property type="entry name" value="flav_wrbA"/>
    <property type="match status" value="1"/>
</dbReference>
<reference evidence="4 5" key="1">
    <citation type="submission" date="2019-03" db="EMBL/GenBank/DDBJ databases">
        <title>Sequencing 23 genomes of Wallemia ichthyophaga.</title>
        <authorList>
            <person name="Gostincar C."/>
        </authorList>
    </citation>
    <scope>NUCLEOTIDE SEQUENCE [LARGE SCALE GENOMIC DNA]</scope>
    <source>
        <strain evidence="4 5">EXF-5753</strain>
    </source>
</reference>
<comment type="caution">
    <text evidence="4">The sequence shown here is derived from an EMBL/GenBank/DDBJ whole genome shotgun (WGS) entry which is preliminary data.</text>
</comment>
<protein>
    <recommendedName>
        <fullName evidence="3">Flavodoxin-like domain-containing protein</fullName>
    </recommendedName>
</protein>
<evidence type="ECO:0000313" key="5">
    <source>
        <dbReference type="Proteomes" id="UP000310189"/>
    </source>
</evidence>
<dbReference type="Pfam" id="PF03358">
    <property type="entry name" value="FMN_red"/>
    <property type="match status" value="1"/>
</dbReference>
<organism evidence="4 5">
    <name type="scientific">Wallemia hederae</name>
    <dbReference type="NCBI Taxonomy" id="1540922"/>
    <lineage>
        <taxon>Eukaryota</taxon>
        <taxon>Fungi</taxon>
        <taxon>Dikarya</taxon>
        <taxon>Basidiomycota</taxon>
        <taxon>Wallemiomycotina</taxon>
        <taxon>Wallemiomycetes</taxon>
        <taxon>Wallemiales</taxon>
        <taxon>Wallemiaceae</taxon>
        <taxon>Wallemia</taxon>
    </lineage>
</organism>
<dbReference type="PANTHER" id="PTHR30546">
    <property type="entry name" value="FLAVODOXIN-RELATED PROTEIN WRBA-RELATED"/>
    <property type="match status" value="1"/>
</dbReference>
<dbReference type="InterPro" id="IPR029039">
    <property type="entry name" value="Flavoprotein-like_sf"/>
</dbReference>
<feature type="compositionally biased region" description="Basic and acidic residues" evidence="2">
    <location>
        <begin position="247"/>
        <end position="275"/>
    </location>
</feature>
<dbReference type="PROSITE" id="PS50902">
    <property type="entry name" value="FLAVODOXIN_LIKE"/>
    <property type="match status" value="1"/>
</dbReference>
<dbReference type="AlphaFoldDB" id="A0A4T0FWW4"/>
<dbReference type="Gene3D" id="3.40.50.360">
    <property type="match status" value="1"/>
</dbReference>
<dbReference type="GO" id="GO:0010181">
    <property type="term" value="F:FMN binding"/>
    <property type="evidence" value="ECO:0007669"/>
    <property type="project" value="InterPro"/>
</dbReference>
<dbReference type="PANTHER" id="PTHR30546:SF23">
    <property type="entry name" value="FLAVOPROTEIN-LIKE PROTEIN YCP4-RELATED"/>
    <property type="match status" value="1"/>
</dbReference>
<keyword evidence="5" id="KW-1185">Reference proteome</keyword>
<dbReference type="SUPFAM" id="SSF52218">
    <property type="entry name" value="Flavoproteins"/>
    <property type="match status" value="1"/>
</dbReference>
<feature type="compositionally biased region" description="Basic residues" evidence="2">
    <location>
        <begin position="289"/>
        <end position="301"/>
    </location>
</feature>
<proteinExistence type="inferred from homology"/>
<name>A0A4T0FWW4_9BASI</name>
<gene>
    <name evidence="4" type="ORF">E3P99_00245</name>
</gene>
<evidence type="ECO:0000256" key="2">
    <source>
        <dbReference type="SAM" id="MobiDB-lite"/>
    </source>
</evidence>
<feature type="domain" description="Flavodoxin-like" evidence="3">
    <location>
        <begin position="4"/>
        <end position="192"/>
    </location>
</feature>